<gene>
    <name evidence="2" type="ORF">LHJ74_20075</name>
</gene>
<sequence>MAARNSPTPAPGGGQQDWQRDVLRDLSSPATGGAPGATGAPGAPSAPSAPSAANPVGAAASPPPQPRPSSPLPPLPPSPPAHTSSPPAHASSPPRLPLPSPLSVPLVTPELAAAEGRSRHGDTLARRTARALRSLVASAARDTAAVTEAARAIQQPVTTGRQIAVTSIRGGSGKSTVAALLGLTYAHYRPDPVLAVEADPALGTLPRRLGATEVRWSVPDLARIVDPSMRITDLTGYLLPFEGGGWLLPGSQGSVGAQIDVGTYRTVMAAVRRYFGTTVVDCESLPAEVARTALVTGQARVLTTPATVEGVAATRTVLDWLGKVHRSMLPTTVVALVRTSPDAALDQARAVAQLETGGAAVTVLPYDRHLAAGGAVRTELLGRATREAAALLAAAVMDRAVSRERAPAGQAPAGQAPAGQAPAGQARAGQAPAGRAPGGPTQPFAGERAR</sequence>
<protein>
    <recommendedName>
        <fullName evidence="4">ATPase</fullName>
    </recommendedName>
</protein>
<feature type="compositionally biased region" description="Low complexity" evidence="1">
    <location>
        <begin position="27"/>
        <end position="60"/>
    </location>
</feature>
<organism evidence="2 3">
    <name type="scientific">Streptomyces gossypii</name>
    <dbReference type="NCBI Taxonomy" id="2883101"/>
    <lineage>
        <taxon>Bacteria</taxon>
        <taxon>Bacillati</taxon>
        <taxon>Actinomycetota</taxon>
        <taxon>Actinomycetes</taxon>
        <taxon>Kitasatosporales</taxon>
        <taxon>Streptomycetaceae</taxon>
        <taxon>Streptomyces</taxon>
    </lineage>
</organism>
<dbReference type="InterPro" id="IPR050625">
    <property type="entry name" value="ParA/MinD_ATPase"/>
</dbReference>
<accession>A0ABT2JXJ4</accession>
<dbReference type="EMBL" id="JAJAGO010000009">
    <property type="protein sequence ID" value="MCT2592174.1"/>
    <property type="molecule type" value="Genomic_DNA"/>
</dbReference>
<feature type="compositionally biased region" description="Pro residues" evidence="1">
    <location>
        <begin position="61"/>
        <end position="80"/>
    </location>
</feature>
<feature type="compositionally biased region" description="Low complexity" evidence="1">
    <location>
        <begin position="81"/>
        <end position="93"/>
    </location>
</feature>
<feature type="region of interest" description="Disordered" evidence="1">
    <location>
        <begin position="403"/>
        <end position="450"/>
    </location>
</feature>
<comment type="caution">
    <text evidence="2">The sequence shown here is derived from an EMBL/GenBank/DDBJ whole genome shotgun (WGS) entry which is preliminary data.</text>
</comment>
<dbReference type="PANTHER" id="PTHR43384:SF14">
    <property type="entry name" value="ESX-1 SECRETION-ASSOCIATED PROTEIN ESPI"/>
    <property type="match status" value="1"/>
</dbReference>
<dbReference type="RefSeq" id="WP_260219503.1">
    <property type="nucleotide sequence ID" value="NZ_JAJAGO010000009.1"/>
</dbReference>
<feature type="region of interest" description="Disordered" evidence="1">
    <location>
        <begin position="1"/>
        <end position="103"/>
    </location>
</feature>
<feature type="compositionally biased region" description="Low complexity" evidence="1">
    <location>
        <begin position="407"/>
        <end position="439"/>
    </location>
</feature>
<evidence type="ECO:0000313" key="3">
    <source>
        <dbReference type="Proteomes" id="UP001156389"/>
    </source>
</evidence>
<dbReference type="PANTHER" id="PTHR43384">
    <property type="entry name" value="SEPTUM SITE-DETERMINING PROTEIN MIND HOMOLOG, CHLOROPLASTIC-RELATED"/>
    <property type="match status" value="1"/>
</dbReference>
<evidence type="ECO:0000256" key="1">
    <source>
        <dbReference type="SAM" id="MobiDB-lite"/>
    </source>
</evidence>
<dbReference type="Gene3D" id="3.40.50.300">
    <property type="entry name" value="P-loop containing nucleotide triphosphate hydrolases"/>
    <property type="match status" value="1"/>
</dbReference>
<dbReference type="InterPro" id="IPR027417">
    <property type="entry name" value="P-loop_NTPase"/>
</dbReference>
<evidence type="ECO:0008006" key="4">
    <source>
        <dbReference type="Google" id="ProtNLM"/>
    </source>
</evidence>
<dbReference type="Proteomes" id="UP001156389">
    <property type="component" value="Unassembled WGS sequence"/>
</dbReference>
<keyword evidence="3" id="KW-1185">Reference proteome</keyword>
<evidence type="ECO:0000313" key="2">
    <source>
        <dbReference type="EMBL" id="MCT2592174.1"/>
    </source>
</evidence>
<dbReference type="SUPFAM" id="SSF52540">
    <property type="entry name" value="P-loop containing nucleoside triphosphate hydrolases"/>
    <property type="match status" value="1"/>
</dbReference>
<reference evidence="2 3" key="1">
    <citation type="submission" date="2021-10" db="EMBL/GenBank/DDBJ databases">
        <title>Streptomyces gossypii sp. nov., isolated from soil collected from cotton field.</title>
        <authorList>
            <person name="Ge X."/>
            <person name="Chen X."/>
            <person name="Liu W."/>
        </authorList>
    </citation>
    <scope>NUCLEOTIDE SEQUENCE [LARGE SCALE GENOMIC DNA]</scope>
    <source>
        <strain evidence="2 3">N2-109</strain>
    </source>
</reference>
<proteinExistence type="predicted"/>
<name>A0ABT2JXJ4_9ACTN</name>